<evidence type="ECO:0000313" key="5">
    <source>
        <dbReference type="EMBL" id="STO41413.1"/>
    </source>
</evidence>
<dbReference type="Proteomes" id="UP000254718">
    <property type="component" value="Unassembled WGS sequence"/>
</dbReference>
<accession>A0A2X2ZWU1</accession>
<dbReference type="Proteomes" id="UP000255093">
    <property type="component" value="Unassembled WGS sequence"/>
</dbReference>
<reference evidence="6 7" key="1">
    <citation type="submission" date="2018-06" db="EMBL/GenBank/DDBJ databases">
        <authorList>
            <consortium name="Pathogen Informatics"/>
            <person name="Doyle S."/>
        </authorList>
    </citation>
    <scope>NUCLEOTIDE SEQUENCE [LARGE SCALE GENOMIC DNA]</scope>
    <source>
        <strain evidence="3 8">NCTC8179</strain>
        <strain evidence="4 6">NCTC8333</strain>
        <strain evidence="2 7">NCTC8621</strain>
    </source>
</reference>
<dbReference type="AlphaFoldDB" id="A0A2X2ZWU1"/>
<evidence type="ECO:0000313" key="3">
    <source>
        <dbReference type="EMBL" id="STK82966.1"/>
    </source>
</evidence>
<dbReference type="EMBL" id="UGFE01000002">
    <property type="protein sequence ID" value="STM24485.1"/>
    <property type="molecule type" value="Genomic_DNA"/>
</dbReference>
<evidence type="ECO:0000313" key="6">
    <source>
        <dbReference type="Proteomes" id="UP000254718"/>
    </source>
</evidence>
<reference evidence="1" key="2">
    <citation type="submission" date="2023-05" db="EMBL/GenBank/DDBJ databases">
        <title>Efficient inhibition of multidrug-resistant Escherichia coli by a new antibiotic combination.</title>
        <authorList>
            <person name="Lin T."/>
        </authorList>
    </citation>
    <scope>NUCLEOTIDE SEQUENCE</scope>
    <source>
        <strain evidence="1">YmmD45</strain>
    </source>
</reference>
<name>A0A2X2ZWU1_ECOLX</name>
<organism evidence="4 6">
    <name type="scientific">Escherichia coli</name>
    <dbReference type="NCBI Taxonomy" id="562"/>
    <lineage>
        <taxon>Bacteria</taxon>
        <taxon>Pseudomonadati</taxon>
        <taxon>Pseudomonadota</taxon>
        <taxon>Gammaproteobacteria</taxon>
        <taxon>Enterobacterales</taxon>
        <taxon>Enterobacteriaceae</taxon>
        <taxon>Escherichia</taxon>
    </lineage>
</organism>
<dbReference type="EMBL" id="UGEB01000003">
    <property type="protein sequence ID" value="STO41413.1"/>
    <property type="molecule type" value="Genomic_DNA"/>
</dbReference>
<evidence type="ECO:0000313" key="2">
    <source>
        <dbReference type="EMBL" id="STH83163.1"/>
    </source>
</evidence>
<evidence type="ECO:0000313" key="8">
    <source>
        <dbReference type="Proteomes" id="UP000255543"/>
    </source>
</evidence>
<dbReference type="EMBL" id="UGEB01000001">
    <property type="protein sequence ID" value="STK82966.1"/>
    <property type="molecule type" value="Genomic_DNA"/>
</dbReference>
<evidence type="ECO:0000313" key="4">
    <source>
        <dbReference type="EMBL" id="STM24485.1"/>
    </source>
</evidence>
<proteinExistence type="predicted"/>
<evidence type="ECO:0000313" key="7">
    <source>
        <dbReference type="Proteomes" id="UP000255093"/>
    </source>
</evidence>
<evidence type="ECO:0000313" key="1">
    <source>
        <dbReference type="EMBL" id="MDK2693052.1"/>
    </source>
</evidence>
<dbReference type="Proteomes" id="UP001223829">
    <property type="component" value="Unassembled WGS sequence"/>
</dbReference>
<dbReference type="Proteomes" id="UP000255543">
    <property type="component" value="Unassembled WGS sequence"/>
</dbReference>
<sequence length="47" mass="5114">MTTITKERIELFIKFSGGGTVSEISYQASITAGIRIKGEEHGNKTRG</sequence>
<dbReference type="EMBL" id="UGBW01000003">
    <property type="protein sequence ID" value="STH83163.1"/>
    <property type="molecule type" value="Genomic_DNA"/>
</dbReference>
<dbReference type="EMBL" id="JASMQD010000001">
    <property type="protein sequence ID" value="MDK2693052.1"/>
    <property type="molecule type" value="Genomic_DNA"/>
</dbReference>
<gene>
    <name evidence="3" type="ORF">NCTC8179_02947</name>
    <name evidence="5" type="ORF">NCTC8179_07024</name>
    <name evidence="4" type="ORF">NCTC8333_03468</name>
    <name evidence="2" type="ORF">NCTC8621_03180</name>
    <name evidence="1" type="ORF">QO046_01285</name>
</gene>
<dbReference type="RefSeq" id="WP_000207966.1">
    <property type="nucleotide sequence ID" value="NZ_AP022533.1"/>
</dbReference>
<protein>
    <submittedName>
        <fullName evidence="4">Uncharacterized protein</fullName>
    </submittedName>
</protein>